<dbReference type="NCBIfam" id="NF040656">
    <property type="entry name" value="GHMP_GYDIA"/>
    <property type="match status" value="1"/>
</dbReference>
<dbReference type="SUPFAM" id="SSF54211">
    <property type="entry name" value="Ribosomal protein S5 domain 2-like"/>
    <property type="match status" value="1"/>
</dbReference>
<dbReference type="Gene3D" id="3.30.230.10">
    <property type="match status" value="1"/>
</dbReference>
<evidence type="ECO:0000313" key="1">
    <source>
        <dbReference type="EMBL" id="MFC0603000.1"/>
    </source>
</evidence>
<name>A0ABV6Q5K9_9FLAO</name>
<dbReference type="GO" id="GO:0016301">
    <property type="term" value="F:kinase activity"/>
    <property type="evidence" value="ECO:0007669"/>
    <property type="project" value="UniProtKB-KW"/>
</dbReference>
<dbReference type="Proteomes" id="UP001589832">
    <property type="component" value="Unassembled WGS sequence"/>
</dbReference>
<keyword evidence="1" id="KW-0418">Kinase</keyword>
<protein>
    <submittedName>
        <fullName evidence="1">GYDIA family GHMP kinase</fullName>
    </submittedName>
</protein>
<proteinExistence type="predicted"/>
<accession>A0ABV6Q5K9</accession>
<gene>
    <name evidence="1" type="ORF">ACFFGA_00405</name>
</gene>
<keyword evidence="1" id="KW-0808">Transferase</keyword>
<reference evidence="1 2" key="1">
    <citation type="submission" date="2024-09" db="EMBL/GenBank/DDBJ databases">
        <authorList>
            <person name="Sun Q."/>
            <person name="Mori K."/>
        </authorList>
    </citation>
    <scope>NUCLEOTIDE SEQUENCE [LARGE SCALE GENOMIC DNA]</scope>
    <source>
        <strain evidence="1 2">NCAIM B.02481</strain>
    </source>
</reference>
<organism evidence="1 2">
    <name type="scientific">Winogradskyella pulchriflava</name>
    <dbReference type="NCBI Taxonomy" id="1110688"/>
    <lineage>
        <taxon>Bacteria</taxon>
        <taxon>Pseudomonadati</taxon>
        <taxon>Bacteroidota</taxon>
        <taxon>Flavobacteriia</taxon>
        <taxon>Flavobacteriales</taxon>
        <taxon>Flavobacteriaceae</taxon>
        <taxon>Winogradskyella</taxon>
    </lineage>
</organism>
<dbReference type="EMBL" id="JBHLTQ010000001">
    <property type="protein sequence ID" value="MFC0603000.1"/>
    <property type="molecule type" value="Genomic_DNA"/>
</dbReference>
<dbReference type="InterPro" id="IPR047765">
    <property type="entry name" value="GHMP_GYDIA-like"/>
</dbReference>
<sequence length="310" mass="35146">MKNQPKTFRSNGKLLITGEYVVLDGAKALALPTKYGQSLTVEENDTNTIVWKSCNELDEVWFEDEFLINDKAARLRVKAKNYSDVSKRLIQIIQETYSLNSEFLNAEQGYNVTTHQDFNRLWGLGTSSTLINNIANWANIDAYKLLEKTFKGSGYDIACAQHNTPITYQLRFARKPLIEPVNFDPNFKSQLYFVYLNQKQNSRDGITTYRKKAKIDASIIEDINKITESIIACKSLSEFENLINAHEAIISKLIDQKPIKLRLFKDFKGSVKSLGAWGGDFVLATSETDPTAYFTSKGFDVVIPYSGMVL</sequence>
<keyword evidence="2" id="KW-1185">Reference proteome</keyword>
<dbReference type="InterPro" id="IPR020568">
    <property type="entry name" value="Ribosomal_Su5_D2-typ_SF"/>
</dbReference>
<comment type="caution">
    <text evidence="1">The sequence shown here is derived from an EMBL/GenBank/DDBJ whole genome shotgun (WGS) entry which is preliminary data.</text>
</comment>
<dbReference type="InterPro" id="IPR014721">
    <property type="entry name" value="Ribsml_uS5_D2-typ_fold_subgr"/>
</dbReference>
<evidence type="ECO:0000313" key="2">
    <source>
        <dbReference type="Proteomes" id="UP001589832"/>
    </source>
</evidence>